<dbReference type="OrthoDB" id="1232243at2"/>
<organism evidence="1 2">
    <name type="scientific">Prevotella melaninogenica</name>
    <dbReference type="NCBI Taxonomy" id="28132"/>
    <lineage>
        <taxon>Bacteria</taxon>
        <taxon>Pseudomonadati</taxon>
        <taxon>Bacteroidota</taxon>
        <taxon>Bacteroidia</taxon>
        <taxon>Bacteroidales</taxon>
        <taxon>Prevotellaceae</taxon>
        <taxon>Prevotella</taxon>
    </lineage>
</organism>
<evidence type="ECO:0000313" key="2">
    <source>
        <dbReference type="Proteomes" id="UP000267517"/>
    </source>
</evidence>
<name>A0A250KFI4_9BACT</name>
<proteinExistence type="predicted"/>
<dbReference type="AlphaFoldDB" id="A0A250KFI4"/>
<dbReference type="RefSeq" id="WP_120173671.1">
    <property type="nucleotide sequence ID" value="NZ_AP018049.1"/>
</dbReference>
<protein>
    <submittedName>
        <fullName evidence="1">Uncharacterized protein</fullName>
    </submittedName>
</protein>
<reference evidence="1 2" key="1">
    <citation type="submission" date="2017-05" db="EMBL/GenBank/DDBJ databases">
        <title>whole genome sequence of Prevotella melaninogenica GAI 07411.</title>
        <authorList>
            <person name="Kondo Y."/>
            <person name="Hoshino T."/>
        </authorList>
    </citation>
    <scope>NUCLEOTIDE SEQUENCE [LARGE SCALE GENOMIC DNA]</scope>
    <source>
        <strain evidence="1 2">GAI 07411</strain>
    </source>
</reference>
<gene>
    <name evidence="1" type="ORF">PMEL1_00330</name>
</gene>
<sequence length="280" mass="33408">MEINEEEYFRRYKEGETFVYDLTAEGHSKAMVIDSDFKMVSRHELTFLEVDKEQQCWRFRLRELSNKLVKYDDATVAQIIEATNEISAIYDELDFWVSDHGILRKINNREQVYSKWEKVREYLTYKYPMSSYEIILAKEKELANESLFVNNIRYMHFMYAYFLQFGKYMREERFKYRDIDRFGSCVPIELACTYKTSKGVMFDGKTDRHFKGDMIYDGESVDKILKNVDAKGSNMEYQMRADFHNDGEILEEANLSLSETVGKDYSLYTHLHLKLHEDGE</sequence>
<dbReference type="EMBL" id="AP018049">
    <property type="protein sequence ID" value="BBA28428.1"/>
    <property type="molecule type" value="Genomic_DNA"/>
</dbReference>
<accession>A0A250KFI4</accession>
<evidence type="ECO:0000313" key="1">
    <source>
        <dbReference type="EMBL" id="BBA28428.1"/>
    </source>
</evidence>
<dbReference type="Proteomes" id="UP000267517">
    <property type="component" value="Chromosome I"/>
</dbReference>